<evidence type="ECO:0000313" key="14">
    <source>
        <dbReference type="Proteomes" id="UP000318571"/>
    </source>
</evidence>
<dbReference type="GO" id="GO:0000151">
    <property type="term" value="C:ubiquitin ligase complex"/>
    <property type="evidence" value="ECO:0007669"/>
    <property type="project" value="TreeGrafter"/>
</dbReference>
<dbReference type="OrthoDB" id="26387at2759"/>
<evidence type="ECO:0000256" key="8">
    <source>
        <dbReference type="ARBA" id="ARBA00046341"/>
    </source>
</evidence>
<evidence type="ECO:0000259" key="12">
    <source>
        <dbReference type="PROSITE" id="PS51157"/>
    </source>
</evidence>
<evidence type="ECO:0000256" key="4">
    <source>
        <dbReference type="ARBA" id="ARBA00022723"/>
    </source>
</evidence>
<evidence type="ECO:0000256" key="9">
    <source>
        <dbReference type="PROSITE-ProRule" id="PRU00508"/>
    </source>
</evidence>
<keyword evidence="5 10" id="KW-0863">Zinc-finger</keyword>
<dbReference type="InterPro" id="IPR042065">
    <property type="entry name" value="E3_ELL-like"/>
</dbReference>
<feature type="domain" description="UBR-type" evidence="12">
    <location>
        <begin position="162"/>
        <end position="233"/>
    </location>
</feature>
<dbReference type="InterPro" id="IPR013083">
    <property type="entry name" value="Znf_RING/FYVE/PHD"/>
</dbReference>
<dbReference type="Pfam" id="PF02617">
    <property type="entry name" value="ClpS"/>
    <property type="match status" value="1"/>
</dbReference>
<dbReference type="CDD" id="cd19672">
    <property type="entry name" value="UBR-box_UBR1_like"/>
    <property type="match status" value="1"/>
</dbReference>
<dbReference type="EMBL" id="VCGU01000004">
    <property type="protein sequence ID" value="TRY76393.1"/>
    <property type="molecule type" value="Genomic_DNA"/>
</dbReference>
<keyword evidence="7 10" id="KW-0862">Zinc</keyword>
<dbReference type="GO" id="GO:0008270">
    <property type="term" value="F:zinc ion binding"/>
    <property type="evidence" value="ECO:0007669"/>
    <property type="project" value="UniProtKB-UniRule"/>
</dbReference>
<dbReference type="Gene3D" id="1.10.10.2670">
    <property type="entry name" value="E3 ubiquitin-protein ligase"/>
    <property type="match status" value="1"/>
</dbReference>
<comment type="function">
    <text evidence="10">Ubiquitin ligase protein which is a component of the N-end rule pathway. Recognizes and binds to proteins bearing specific N-terminal residues that are destabilizing according to the N-end rule, leading to their ubiquitination and subsequent degradation.</text>
</comment>
<dbReference type="STRING" id="6832.A0A553PFE8"/>
<gene>
    <name evidence="13" type="ORF">TCAL_02715</name>
</gene>
<dbReference type="GO" id="GO:0016567">
    <property type="term" value="P:protein ubiquitination"/>
    <property type="evidence" value="ECO:0007669"/>
    <property type="project" value="UniProtKB-UniRule"/>
</dbReference>
<dbReference type="EC" id="2.3.2.27" evidence="10"/>
<feature type="zinc finger region" description="UBR-type" evidence="9">
    <location>
        <begin position="162"/>
        <end position="233"/>
    </location>
</feature>
<dbReference type="Pfam" id="PF22960">
    <property type="entry name" value="WHD_UBR1"/>
    <property type="match status" value="1"/>
</dbReference>
<evidence type="ECO:0000256" key="1">
    <source>
        <dbReference type="ARBA" id="ARBA00000900"/>
    </source>
</evidence>
<comment type="pathway">
    <text evidence="2 10">Protein modification; protein ubiquitination.</text>
</comment>
<reference evidence="13 14" key="1">
    <citation type="journal article" date="2018" name="Nat. Ecol. Evol.">
        <title>Genomic signatures of mitonuclear coevolution across populations of Tigriopus californicus.</title>
        <authorList>
            <person name="Barreto F.S."/>
            <person name="Watson E.T."/>
            <person name="Lima T.G."/>
            <person name="Willett C.S."/>
            <person name="Edmands S."/>
            <person name="Li W."/>
            <person name="Burton R.S."/>
        </authorList>
    </citation>
    <scope>NUCLEOTIDE SEQUENCE [LARGE SCALE GENOMIC DNA]</scope>
    <source>
        <strain evidence="13 14">San Diego</strain>
    </source>
</reference>
<dbReference type="PROSITE" id="PS51157">
    <property type="entry name" value="ZF_UBR"/>
    <property type="match status" value="1"/>
</dbReference>
<comment type="similarity">
    <text evidence="8 10">Belongs to the E3 ubiquitin-protein ligase UBR1-like family.</text>
</comment>
<dbReference type="PANTHER" id="PTHR21497:SF24">
    <property type="entry name" value="E3 UBIQUITIN-PROTEIN LIGASE UBR1"/>
    <property type="match status" value="1"/>
</dbReference>
<sequence length="1876" mass="213163">MPSGFSLVKDLAPTQCRSLLVNPWKKLKKCLKTKFNVGGRMDFPLPPNLQALADVLQRELGGFEDEDSQPMPDLKTTEDVLHYWNNALEKDNLACHHFRQWWRRIVPKLFCPKFNMDYQSPNAHLDEDEIQRLLLAPLEQFLCNGDPEPVMERLAELNRPRATCGKKFRSGDATYSCWDCGQDFTCVLCVNCFKQSKHQFHSYKMAISTGNGICDCGDTEAWKADPHCDTHALGTQTGPAEPILSKVPPEIQVRGRYVLMSVMKYCLEVLTLPASLTLPADLTYRQMDSFEDMTAEDSYSTIIFNDEEHTFDDVIATLTRAIECDRNAAKGLATLIDREGRCLVKCSGFQNCNDVKRITERITSRRNSKPLKVVVMNSYVMAHQNFAMRLLDWLQGILEKCDSFIALFAIILQEKDLKDRCSMLETIFRNDTVLWKATRKQTHHLLITTMLFDNETKRQFASLFTQCYGQMMKDYIQDDHDHSFSIHSFSIQLFTAPTLAHHLVANDDVLAKLLTTFMSECEGRRNEFGKLDFQESLNNLSPRRPDHYITSDLRYLLRTPPEVDAWTDQLRKGFLHGVTLLLDILYWMQGMDLQTRQTTHHLEYELEWRSAFSLHNTIAPLTYLVMEWASRDRVVFIKTLRMLLKKLYFDLKEADKNPATSVTYETVRVQAQEATCIAYQVSSRPISMHAPLTRLLAGLSLYMQRFNLTFDSNELNILAKPNPIQMIEPSLRTVVLVAQVHAGMWRRNGYSLTDQIRTYVYPNRRKEMLDQDIIMLQLGAALIEPNQYLINLMYKFNLAAWAEKNFDCSEDDSIRQIIALVEEFLGTLLTILGERYVVGVGEVTEEDVLRKEIIQLLCIKNMPHWSLNKSIGQDISKETGLDQIVESVAVFNRTGERGVYELKKDFFDEYNVFFYHYSKEDQSKSEETLLEKKREHGLPKCNPPPKPPPFTKEFLRVVDIIESDVFLYIVSLVLMRADNLKSRCFSEGQVQRVLFLIGTCLHEEQRSKEDPNAPKKVEFTAKASKFDIFKLLSQLVGSQRIDSHKELLAWTLKKWQDLSVEDIGACGQGSSRMDTESGADSSRVDALEARKRKKAMAEARRAKILAQMKSAQSNFVKENKNEFEEISSGLEKQRNESVCSEIDTIEDVEGKPICLGPKKSNSTPDETLFTCILCQEEQALTSDGPALVMASFIQLSTVLSKKNLGEDESSESTLQYRSCPILTSDMATAPFVASCGHIMHATCWKKYFDDIVAHERQRNRIRHTNIFDVEKQEFLCPLCRCLSNSVIPLIAPFHLLQPQTTPKEGETERSNTKNLEMDFTQWIQALQIVLKYKRELTEEPKSPTDAKSGDSKAMEAETKVVSSVPRRKHYYTCPLTQIVHEMEEESHDGRTFSQMFTHQLGKELEFSASIFDMLHVFATSVYGIGCDALPDSQDERVPLMMWKACAYTVYSNVLSELGEEGKSSFEDMSLRQKVCLSKLIRVCGIIGTNFGEPKVIQSHSLKLLSTLMEVDTANLSILEYDAFGLLVSLTFALPSLFVGSQEAPLPAANCQDLHLLHLVFVAHLVQIMLTTDQFTHDVSDVEEEACPSLRTTECDIILKFLQIIREAVGFASDSDGSEGLRADMVWMDLKRASLPFLRAAAVFYHHLSGVPAPTGLQHHQEAEFDALTHYLGLPSSPAKILAPPILITLAKKWANHPHVHIMLSTASKIPPVTYPVKVNGLIDLPEDYADLINSVCDFNCSDSLCNNTRAPAMCLICGEVLCSQSLCCQTTIGEMNVGACTAHAEKCGAGKGVFLRIRESRVMLLSGRTKGCFIHSPYLDRYGETDLGLKRGFPLKLCRSKLDKIQNLWIEHKIPEKIAYASESNYDFINTPWHNM</sequence>
<comment type="caution">
    <text evidence="13">The sequence shown here is derived from an EMBL/GenBank/DDBJ whole genome shotgun (WGS) entry which is preliminary data.</text>
</comment>
<dbReference type="SUPFAM" id="SSF54736">
    <property type="entry name" value="ClpS-like"/>
    <property type="match status" value="1"/>
</dbReference>
<evidence type="ECO:0000256" key="11">
    <source>
        <dbReference type="SAM" id="Coils"/>
    </source>
</evidence>
<dbReference type="InterPro" id="IPR044046">
    <property type="entry name" value="E3_ligase_UBR-like_C"/>
</dbReference>
<dbReference type="GO" id="GO:0005737">
    <property type="term" value="C:cytoplasm"/>
    <property type="evidence" value="ECO:0007669"/>
    <property type="project" value="TreeGrafter"/>
</dbReference>
<organism evidence="13 14">
    <name type="scientific">Tigriopus californicus</name>
    <name type="common">Marine copepod</name>
    <dbReference type="NCBI Taxonomy" id="6832"/>
    <lineage>
        <taxon>Eukaryota</taxon>
        <taxon>Metazoa</taxon>
        <taxon>Ecdysozoa</taxon>
        <taxon>Arthropoda</taxon>
        <taxon>Crustacea</taxon>
        <taxon>Multicrustacea</taxon>
        <taxon>Hexanauplia</taxon>
        <taxon>Copepoda</taxon>
        <taxon>Harpacticoida</taxon>
        <taxon>Harpacticidae</taxon>
        <taxon>Tigriopus</taxon>
    </lineage>
</organism>
<evidence type="ECO:0000256" key="2">
    <source>
        <dbReference type="ARBA" id="ARBA00004906"/>
    </source>
</evidence>
<dbReference type="Proteomes" id="UP000318571">
    <property type="component" value="Chromosome 5"/>
</dbReference>
<protein>
    <recommendedName>
        <fullName evidence="10">E3 ubiquitin-protein ligase</fullName>
        <ecNumber evidence="10">2.3.2.27</ecNumber>
    </recommendedName>
</protein>
<evidence type="ECO:0000256" key="5">
    <source>
        <dbReference type="ARBA" id="ARBA00022771"/>
    </source>
</evidence>
<evidence type="ECO:0000313" key="13">
    <source>
        <dbReference type="EMBL" id="TRY76393.1"/>
    </source>
</evidence>
<keyword evidence="14" id="KW-1185">Reference proteome</keyword>
<keyword evidence="6 10" id="KW-0833">Ubl conjugation pathway</keyword>
<keyword evidence="3 10" id="KW-0808">Transferase</keyword>
<keyword evidence="4 10" id="KW-0479">Metal-binding</keyword>
<accession>A0A553PFE8</accession>
<evidence type="ECO:0000256" key="7">
    <source>
        <dbReference type="ARBA" id="ARBA00022833"/>
    </source>
</evidence>
<evidence type="ECO:0000256" key="3">
    <source>
        <dbReference type="ARBA" id="ARBA00022679"/>
    </source>
</evidence>
<keyword evidence="11" id="KW-0175">Coiled coil</keyword>
<dbReference type="Gene3D" id="2.10.110.30">
    <property type="match status" value="1"/>
</dbReference>
<dbReference type="InterPro" id="IPR003126">
    <property type="entry name" value="Znf_UBR"/>
</dbReference>
<dbReference type="InterPro" id="IPR014719">
    <property type="entry name" value="Ribosomal_bL12_C/ClpS-like"/>
</dbReference>
<dbReference type="GO" id="GO:0061630">
    <property type="term" value="F:ubiquitin protein ligase activity"/>
    <property type="evidence" value="ECO:0007669"/>
    <property type="project" value="UniProtKB-UniRule"/>
</dbReference>
<dbReference type="OMA" id="GEASYMC"/>
<dbReference type="GO" id="GO:0071596">
    <property type="term" value="P:ubiquitin-dependent protein catabolic process via the N-end rule pathway"/>
    <property type="evidence" value="ECO:0007669"/>
    <property type="project" value="UniProtKB-UniRule"/>
</dbReference>
<dbReference type="InterPro" id="IPR055194">
    <property type="entry name" value="UBR1-like_WH"/>
</dbReference>
<dbReference type="InterPro" id="IPR036390">
    <property type="entry name" value="WH_DNA-bd_sf"/>
</dbReference>
<feature type="coiled-coil region" evidence="11">
    <location>
        <begin position="1094"/>
        <end position="1136"/>
    </location>
</feature>
<dbReference type="Gene3D" id="3.30.1390.10">
    <property type="match status" value="1"/>
</dbReference>
<evidence type="ECO:0000256" key="6">
    <source>
        <dbReference type="ARBA" id="ARBA00022786"/>
    </source>
</evidence>
<dbReference type="InterPro" id="IPR003769">
    <property type="entry name" value="ClpS_core"/>
</dbReference>
<dbReference type="UniPathway" id="UPA00143"/>
<comment type="catalytic activity">
    <reaction evidence="1 10">
        <text>S-ubiquitinyl-[E2 ubiquitin-conjugating enzyme]-L-cysteine + [acceptor protein]-L-lysine = [E2 ubiquitin-conjugating enzyme]-L-cysteine + N(6)-ubiquitinyl-[acceptor protein]-L-lysine.</text>
        <dbReference type="EC" id="2.3.2.27"/>
    </reaction>
</comment>
<dbReference type="Gene3D" id="3.30.40.10">
    <property type="entry name" value="Zinc/RING finger domain, C3HC4 (zinc finger)"/>
    <property type="match status" value="1"/>
</dbReference>
<name>A0A553PFE8_TIGCA</name>
<dbReference type="Pfam" id="PF02207">
    <property type="entry name" value="zf-UBR"/>
    <property type="match status" value="1"/>
</dbReference>
<proteinExistence type="inferred from homology"/>
<dbReference type="PANTHER" id="PTHR21497">
    <property type="entry name" value="UBIQUITIN LIGASE E3 ALPHA-RELATED"/>
    <property type="match status" value="1"/>
</dbReference>
<dbReference type="Pfam" id="PF18995">
    <property type="entry name" value="PRT6_C"/>
    <property type="match status" value="1"/>
</dbReference>
<evidence type="ECO:0000256" key="10">
    <source>
        <dbReference type="RuleBase" id="RU366018"/>
    </source>
</evidence>
<dbReference type="SMART" id="SM00396">
    <property type="entry name" value="ZnF_UBR1"/>
    <property type="match status" value="1"/>
</dbReference>
<dbReference type="SUPFAM" id="SSF46785">
    <property type="entry name" value="Winged helix' DNA-binding domain"/>
    <property type="match status" value="1"/>
</dbReference>
<dbReference type="FunFam" id="2.10.110.30:FF:000001">
    <property type="entry name" value="E3 ubiquitin-protein ligase UBR2 isoform 1"/>
    <property type="match status" value="1"/>
</dbReference>
<dbReference type="InterPro" id="IPR039164">
    <property type="entry name" value="UBR1-like"/>
</dbReference>